<organism evidence="2">
    <name type="scientific">Lygus hesperus</name>
    <name type="common">Western plant bug</name>
    <dbReference type="NCBI Taxonomy" id="30085"/>
    <lineage>
        <taxon>Eukaryota</taxon>
        <taxon>Metazoa</taxon>
        <taxon>Ecdysozoa</taxon>
        <taxon>Arthropoda</taxon>
        <taxon>Hexapoda</taxon>
        <taxon>Insecta</taxon>
        <taxon>Pterygota</taxon>
        <taxon>Neoptera</taxon>
        <taxon>Paraneoptera</taxon>
        <taxon>Hemiptera</taxon>
        <taxon>Heteroptera</taxon>
        <taxon>Panheteroptera</taxon>
        <taxon>Cimicomorpha</taxon>
        <taxon>Miridae</taxon>
        <taxon>Mirini</taxon>
        <taxon>Lygus</taxon>
    </lineage>
</organism>
<keyword evidence="2" id="KW-0378">Hydrolase</keyword>
<dbReference type="AlphaFoldDB" id="A0A0A9Y7H8"/>
<evidence type="ECO:0000256" key="1">
    <source>
        <dbReference type="SAM" id="MobiDB-lite"/>
    </source>
</evidence>
<keyword evidence="2" id="KW-0255">Endonuclease</keyword>
<evidence type="ECO:0000313" key="2">
    <source>
        <dbReference type="EMBL" id="JAG28094.1"/>
    </source>
</evidence>
<reference evidence="2" key="2">
    <citation type="submission" date="2014-07" db="EMBL/GenBank/DDBJ databases">
        <authorList>
            <person name="Hull J."/>
        </authorList>
    </citation>
    <scope>NUCLEOTIDE SEQUENCE</scope>
</reference>
<keyword evidence="2" id="KW-0540">Nuclease</keyword>
<protein>
    <submittedName>
        <fullName evidence="2">Structure-specific endonuclease subunit SLX4</fullName>
    </submittedName>
</protein>
<dbReference type="EMBL" id="GBHO01015510">
    <property type="protein sequence ID" value="JAG28094.1"/>
    <property type="molecule type" value="Transcribed_RNA"/>
</dbReference>
<dbReference type="GO" id="GO:0004519">
    <property type="term" value="F:endonuclease activity"/>
    <property type="evidence" value="ECO:0007669"/>
    <property type="project" value="UniProtKB-KW"/>
</dbReference>
<reference evidence="2" key="1">
    <citation type="journal article" date="2014" name="PLoS ONE">
        <title>Transcriptome-Based Identification of ABC Transporters in the Western Tarnished Plant Bug Lygus hesperus.</title>
        <authorList>
            <person name="Hull J.J."/>
            <person name="Chaney K."/>
            <person name="Geib S.M."/>
            <person name="Fabrick J.A."/>
            <person name="Brent C.S."/>
            <person name="Walsh D."/>
            <person name="Lavine L.C."/>
        </authorList>
    </citation>
    <scope>NUCLEOTIDE SEQUENCE</scope>
</reference>
<feature type="region of interest" description="Disordered" evidence="1">
    <location>
        <begin position="46"/>
        <end position="109"/>
    </location>
</feature>
<gene>
    <name evidence="2" type="primary">SLX4_3</name>
    <name evidence="2" type="ORF">CM83_13997</name>
</gene>
<proteinExistence type="predicted"/>
<sequence>MRTDVVDENELPGIKVADTTAALDAIKQRQVQQRQQGRVANIGAGAVANSPQETAVHHPRTLTPSRGPTKTRSHPTAAGDAEDGGGERKKVRRALSSIFDTEGYGNGGT</sequence>
<accession>A0A0A9Y7H8</accession>
<name>A0A0A9Y7H8_LYGHE</name>